<dbReference type="EMBL" id="JAROCF010000001">
    <property type="protein sequence ID" value="MDN4614576.1"/>
    <property type="molecule type" value="Genomic_DNA"/>
</dbReference>
<name>A0ABT8KAX5_9MICO</name>
<dbReference type="InterPro" id="IPR025534">
    <property type="entry name" value="DUF4420"/>
</dbReference>
<keyword evidence="2" id="KW-1185">Reference proteome</keyword>
<evidence type="ECO:0000313" key="1">
    <source>
        <dbReference type="EMBL" id="MDN4614576.1"/>
    </source>
</evidence>
<proteinExistence type="predicted"/>
<evidence type="ECO:0000313" key="2">
    <source>
        <dbReference type="Proteomes" id="UP001174208"/>
    </source>
</evidence>
<protein>
    <submittedName>
        <fullName evidence="1">PD-(D/E)XK motif protein</fullName>
    </submittedName>
</protein>
<gene>
    <name evidence="1" type="ORF">P5G50_08935</name>
</gene>
<reference evidence="1" key="1">
    <citation type="submission" date="2023-06" db="EMBL/GenBank/DDBJ databases">
        <title>MT1 and MT2 Draft Genomes of Novel Species.</title>
        <authorList>
            <person name="Venkateswaran K."/>
        </authorList>
    </citation>
    <scope>NUCLEOTIDE SEQUENCE</scope>
    <source>
        <strain evidence="1">F6_8S_P_1B</strain>
    </source>
</reference>
<dbReference type="Proteomes" id="UP001174208">
    <property type="component" value="Unassembled WGS sequence"/>
</dbReference>
<sequence length="319" mass="33875">MTAIHLSRGLLAGSWEALASSRSAEMASLPLEALHEIGVRIAIDSDRSRHLLVPTGIPTRPWNQIDSPLRESVRSLAFAGAHGKRYLDVRCSNATLFDLFDELIIGVLGRARSAGDVGAAVDSSLSEWRAMFRAAALVGFGRNQRFGLFAELLTLQASAESLGASAAKYWTGPSGLSHDFELPGGCIEVKGASTSSNSVTIHGLEQLAAHDERPLALLVYRLGESEEGSTIRQLISDIESRCGSGALDNALAAVGFTKTTPDERLVVVDAFVVEVDDRIPRLEAAVGGITRAEYDVSIDALRAIMKPSAPSAAIAKAAR</sequence>
<organism evidence="1 2">
    <name type="scientific">Leifsonia williamsii</name>
    <dbReference type="NCBI Taxonomy" id="3035919"/>
    <lineage>
        <taxon>Bacteria</taxon>
        <taxon>Bacillati</taxon>
        <taxon>Actinomycetota</taxon>
        <taxon>Actinomycetes</taxon>
        <taxon>Micrococcales</taxon>
        <taxon>Microbacteriaceae</taxon>
        <taxon>Leifsonia</taxon>
    </lineage>
</organism>
<accession>A0ABT8KAX5</accession>
<comment type="caution">
    <text evidence="1">The sequence shown here is derived from an EMBL/GenBank/DDBJ whole genome shotgun (WGS) entry which is preliminary data.</text>
</comment>
<dbReference type="RefSeq" id="WP_301210834.1">
    <property type="nucleotide sequence ID" value="NZ_JAROCF010000001.1"/>
</dbReference>
<dbReference type="Pfam" id="PF14390">
    <property type="entry name" value="DUF4420"/>
    <property type="match status" value="1"/>
</dbReference>